<organism evidence="9 10">
    <name type="scientific">Daphnia sinensis</name>
    <dbReference type="NCBI Taxonomy" id="1820382"/>
    <lineage>
        <taxon>Eukaryota</taxon>
        <taxon>Metazoa</taxon>
        <taxon>Ecdysozoa</taxon>
        <taxon>Arthropoda</taxon>
        <taxon>Crustacea</taxon>
        <taxon>Branchiopoda</taxon>
        <taxon>Diplostraca</taxon>
        <taxon>Cladocera</taxon>
        <taxon>Anomopoda</taxon>
        <taxon>Daphniidae</taxon>
        <taxon>Daphnia</taxon>
        <taxon>Daphnia similis group</taxon>
    </lineage>
</organism>
<protein>
    <recommendedName>
        <fullName evidence="3">Transmembrane protein 186</fullName>
    </recommendedName>
</protein>
<keyword evidence="5" id="KW-0999">Mitochondrion inner membrane</keyword>
<keyword evidence="6" id="KW-1133">Transmembrane helix</keyword>
<accession>A0AAD5PXH7</accession>
<evidence type="ECO:0000256" key="3">
    <source>
        <dbReference type="ARBA" id="ARBA00014604"/>
    </source>
</evidence>
<dbReference type="InterPro" id="IPR026571">
    <property type="entry name" value="Tmem186"/>
</dbReference>
<evidence type="ECO:0000256" key="8">
    <source>
        <dbReference type="ARBA" id="ARBA00023136"/>
    </source>
</evidence>
<evidence type="ECO:0000256" key="6">
    <source>
        <dbReference type="ARBA" id="ARBA00022989"/>
    </source>
</evidence>
<comment type="subcellular location">
    <subcellularLocation>
        <location evidence="1">Mitochondrion inner membrane</location>
        <topology evidence="1">Multi-pass membrane protein</topology>
    </subcellularLocation>
</comment>
<dbReference type="EMBL" id="WJBH02000002">
    <property type="protein sequence ID" value="KAI9563012.1"/>
    <property type="molecule type" value="Genomic_DNA"/>
</dbReference>
<name>A0AAD5PXH7_9CRUS</name>
<dbReference type="InterPro" id="IPR045325">
    <property type="entry name" value="TMEM70/TMEM186/TMEM223"/>
</dbReference>
<evidence type="ECO:0000256" key="5">
    <source>
        <dbReference type="ARBA" id="ARBA00022792"/>
    </source>
</evidence>
<comment type="similarity">
    <text evidence="2">Belongs to the TMEM186 family.</text>
</comment>
<evidence type="ECO:0000256" key="4">
    <source>
        <dbReference type="ARBA" id="ARBA00022692"/>
    </source>
</evidence>
<dbReference type="Proteomes" id="UP000820818">
    <property type="component" value="Linkage Group LG2"/>
</dbReference>
<gene>
    <name evidence="9" type="ORF">GHT06_010469</name>
</gene>
<keyword evidence="10" id="KW-1185">Reference proteome</keyword>
<keyword evidence="8" id="KW-0472">Membrane</keyword>
<dbReference type="PANTHER" id="PTHR13603:SF1">
    <property type="entry name" value="TRANSMEMBRANE PROTEIN 186"/>
    <property type="match status" value="1"/>
</dbReference>
<proteinExistence type="inferred from homology"/>
<evidence type="ECO:0000313" key="10">
    <source>
        <dbReference type="Proteomes" id="UP000820818"/>
    </source>
</evidence>
<sequence>MLVSRVNSLLARVHRTARNQNLFRSVTHTAQRYTSKPTTRTSEELINFKPVYKLPYIVHARVLCKLKLYQTAVVLCLTGASVATQAELFIPLTICTVSLTMLGIMGEFFRKLIGIMYVNPTTDEVKIAHLNFWGNRKEMIRPINDIVPPSDIGENISDAFVKFTFVEKSTPNLYLSVKYGHILDKHLFQRVVGEL</sequence>
<evidence type="ECO:0000256" key="7">
    <source>
        <dbReference type="ARBA" id="ARBA00023128"/>
    </source>
</evidence>
<reference evidence="9 10" key="1">
    <citation type="submission" date="2022-05" db="EMBL/GenBank/DDBJ databases">
        <title>A multi-omics perspective on studying reproductive biology in Daphnia sinensis.</title>
        <authorList>
            <person name="Jia J."/>
        </authorList>
    </citation>
    <scope>NUCLEOTIDE SEQUENCE [LARGE SCALE GENOMIC DNA]</scope>
    <source>
        <strain evidence="9 10">WSL</strain>
    </source>
</reference>
<evidence type="ECO:0000313" key="9">
    <source>
        <dbReference type="EMBL" id="KAI9563012.1"/>
    </source>
</evidence>
<dbReference type="PANTHER" id="PTHR13603">
    <property type="entry name" value="TRANSMEMBRANE PROTEIN 186"/>
    <property type="match status" value="1"/>
</dbReference>
<evidence type="ECO:0000256" key="1">
    <source>
        <dbReference type="ARBA" id="ARBA00004448"/>
    </source>
</evidence>
<dbReference type="GO" id="GO:0005743">
    <property type="term" value="C:mitochondrial inner membrane"/>
    <property type="evidence" value="ECO:0007669"/>
    <property type="project" value="UniProtKB-SubCell"/>
</dbReference>
<evidence type="ECO:0000256" key="2">
    <source>
        <dbReference type="ARBA" id="ARBA00007020"/>
    </source>
</evidence>
<comment type="caution">
    <text evidence="9">The sequence shown here is derived from an EMBL/GenBank/DDBJ whole genome shotgun (WGS) entry which is preliminary data.</text>
</comment>
<dbReference type="AlphaFoldDB" id="A0AAD5PXH7"/>
<keyword evidence="7" id="KW-0496">Mitochondrion</keyword>
<dbReference type="Pfam" id="PF06979">
    <property type="entry name" value="TMEM70"/>
    <property type="match status" value="1"/>
</dbReference>
<keyword evidence="4" id="KW-0812">Transmembrane</keyword>